<name>A0ACC1IVL1_9FUNG</name>
<comment type="caution">
    <text evidence="1">The sequence shown here is derived from an EMBL/GenBank/DDBJ whole genome shotgun (WGS) entry which is preliminary data.</text>
</comment>
<organism evidence="1 2">
    <name type="scientific">Kickxella alabastrina</name>
    <dbReference type="NCBI Taxonomy" id="61397"/>
    <lineage>
        <taxon>Eukaryota</taxon>
        <taxon>Fungi</taxon>
        <taxon>Fungi incertae sedis</taxon>
        <taxon>Zoopagomycota</taxon>
        <taxon>Kickxellomycotina</taxon>
        <taxon>Kickxellomycetes</taxon>
        <taxon>Kickxellales</taxon>
        <taxon>Kickxellaceae</taxon>
        <taxon>Kickxella</taxon>
    </lineage>
</organism>
<keyword evidence="2" id="KW-1185">Reference proteome</keyword>
<proteinExistence type="predicted"/>
<protein>
    <submittedName>
        <fullName evidence="1">Uncharacterized protein</fullName>
    </submittedName>
</protein>
<dbReference type="Proteomes" id="UP001150581">
    <property type="component" value="Unassembled WGS sequence"/>
</dbReference>
<evidence type="ECO:0000313" key="1">
    <source>
        <dbReference type="EMBL" id="KAJ1901717.1"/>
    </source>
</evidence>
<reference evidence="1" key="1">
    <citation type="submission" date="2022-07" db="EMBL/GenBank/DDBJ databases">
        <title>Phylogenomic reconstructions and comparative analyses of Kickxellomycotina fungi.</title>
        <authorList>
            <person name="Reynolds N.K."/>
            <person name="Stajich J.E."/>
            <person name="Barry K."/>
            <person name="Grigoriev I.V."/>
            <person name="Crous P."/>
            <person name="Smith M.E."/>
        </authorList>
    </citation>
    <scope>NUCLEOTIDE SEQUENCE</scope>
    <source>
        <strain evidence="1">Benny 63K</strain>
    </source>
</reference>
<gene>
    <name evidence="1" type="ORF">LPJ66_000566</name>
</gene>
<accession>A0ACC1IVL1</accession>
<sequence length="127" mass="14205">MTGPIVISGFKSNIIGNLQPGVDAYSKAIMRNLNTNEYVFTRPFCTSGRYMDIGSPLISRISWSSNPSILLRSDGTIHHGAWAGYCFDIVSVDDIDDDSDATWKDITESELARISKIYGDNHWNREL</sequence>
<evidence type="ECO:0000313" key="2">
    <source>
        <dbReference type="Proteomes" id="UP001150581"/>
    </source>
</evidence>
<dbReference type="EMBL" id="JANBPG010000018">
    <property type="protein sequence ID" value="KAJ1901717.1"/>
    <property type="molecule type" value="Genomic_DNA"/>
</dbReference>